<name>A0A6P8AP59_PYRGI</name>
<dbReference type="RefSeq" id="XP_030976684.1">
    <property type="nucleotide sequence ID" value="XM_031131422.1"/>
</dbReference>
<keyword evidence="2" id="KW-0472">Membrane</keyword>
<dbReference type="AlphaFoldDB" id="A0A6P8AP59"/>
<evidence type="ECO:0000256" key="1">
    <source>
        <dbReference type="SAM" id="MobiDB-lite"/>
    </source>
</evidence>
<evidence type="ECO:0000256" key="2">
    <source>
        <dbReference type="SAM" id="Phobius"/>
    </source>
</evidence>
<reference evidence="4" key="3">
    <citation type="submission" date="2025-08" db="UniProtKB">
        <authorList>
            <consortium name="RefSeq"/>
        </authorList>
    </citation>
    <scope>IDENTIFICATION</scope>
    <source>
        <strain evidence="4">NI907</strain>
    </source>
</reference>
<feature type="transmembrane region" description="Helical" evidence="2">
    <location>
        <begin position="131"/>
        <end position="153"/>
    </location>
</feature>
<organism evidence="3 4">
    <name type="scientific">Pyricularia grisea</name>
    <name type="common">Crabgrass-specific blast fungus</name>
    <name type="synonym">Magnaporthe grisea</name>
    <dbReference type="NCBI Taxonomy" id="148305"/>
    <lineage>
        <taxon>Eukaryota</taxon>
        <taxon>Fungi</taxon>
        <taxon>Dikarya</taxon>
        <taxon>Ascomycota</taxon>
        <taxon>Pezizomycotina</taxon>
        <taxon>Sordariomycetes</taxon>
        <taxon>Sordariomycetidae</taxon>
        <taxon>Magnaporthales</taxon>
        <taxon>Pyriculariaceae</taxon>
        <taxon>Pyricularia</taxon>
    </lineage>
</organism>
<dbReference type="Proteomes" id="UP000515153">
    <property type="component" value="Chromosome VI"/>
</dbReference>
<dbReference type="KEGG" id="pgri:PgNI_11455"/>
<accession>A0A6P8AP59</accession>
<keyword evidence="2" id="KW-0812">Transmembrane</keyword>
<proteinExistence type="predicted"/>
<reference evidence="3 4" key="1">
    <citation type="journal article" date="2019" name="Mol. Biol. Evol.">
        <title>Blast fungal genomes show frequent chromosomal changes, gene gains and losses, and effector gene turnover.</title>
        <authorList>
            <person name="Gomez Luciano L.B."/>
            <person name="Jason Tsai I."/>
            <person name="Chuma I."/>
            <person name="Tosa Y."/>
            <person name="Chen Y.H."/>
            <person name="Li J.Y."/>
            <person name="Li M.Y."/>
            <person name="Jade Lu M.Y."/>
            <person name="Nakayashiki H."/>
            <person name="Li W.H."/>
        </authorList>
    </citation>
    <scope>NUCLEOTIDE SEQUENCE [LARGE SCALE GENOMIC DNA]</scope>
    <source>
        <strain evidence="3 4">NI907</strain>
    </source>
</reference>
<evidence type="ECO:0000313" key="4">
    <source>
        <dbReference type="RefSeq" id="XP_030976684.1"/>
    </source>
</evidence>
<feature type="region of interest" description="Disordered" evidence="1">
    <location>
        <begin position="1"/>
        <end position="25"/>
    </location>
</feature>
<feature type="compositionally biased region" description="Gly residues" evidence="1">
    <location>
        <begin position="167"/>
        <end position="180"/>
    </location>
</feature>
<dbReference type="OrthoDB" id="5226655at2759"/>
<gene>
    <name evidence="4" type="ORF">PgNI_11455</name>
</gene>
<feature type="compositionally biased region" description="Low complexity" evidence="1">
    <location>
        <begin position="182"/>
        <end position="198"/>
    </location>
</feature>
<feature type="region of interest" description="Disordered" evidence="1">
    <location>
        <begin position="160"/>
        <end position="210"/>
    </location>
</feature>
<sequence length="302" mass="31812">MGKATDENLPEVVPGDFPQTVPDSSPQALTAAEAEAHWAQLGGGGDAYRYADGVEVVDPAKYIEVPVGLEAAHHNTYSPSTPSGMPWEREPVSAIDRLQAGGVDSHGSQADSDEGIKAKPKTIWGLPPKHFYLLITVLLLLAVAIGAGVGAGVTAANNRAAQRETQGDGGGASSNNGGGESPAPTTTGPKPVTPTGTPYDPPLNESNPDGPFVFQGWSGANFTGNMTIKYRKYGIFDLEFPVISYVWDPDGYTCCVTFCGNKTDTSGKYRCQYRKQEAASATFSRIHTYCGGNDITKAMSCS</sequence>
<evidence type="ECO:0000313" key="3">
    <source>
        <dbReference type="Proteomes" id="UP000515153"/>
    </source>
</evidence>
<protein>
    <submittedName>
        <fullName evidence="4">Uncharacterized protein</fullName>
    </submittedName>
</protein>
<keyword evidence="2" id="KW-1133">Transmembrane helix</keyword>
<keyword evidence="3" id="KW-1185">Reference proteome</keyword>
<reference evidence="4" key="2">
    <citation type="submission" date="2019-10" db="EMBL/GenBank/DDBJ databases">
        <authorList>
            <consortium name="NCBI Genome Project"/>
        </authorList>
    </citation>
    <scope>NUCLEOTIDE SEQUENCE</scope>
    <source>
        <strain evidence="4">NI907</strain>
    </source>
</reference>
<dbReference type="GeneID" id="41966327"/>